<dbReference type="Ensembl" id="ENSOANT00000003153.3">
    <property type="protein sequence ID" value="ENSOANP00000003152.2"/>
    <property type="gene ID" value="ENSOANG00000001987.3"/>
</dbReference>
<evidence type="ECO:0000256" key="1">
    <source>
        <dbReference type="ARBA" id="ARBA00004496"/>
    </source>
</evidence>
<evidence type="ECO:0000259" key="11">
    <source>
        <dbReference type="Pfam" id="PF00646"/>
    </source>
</evidence>
<reference evidence="12" key="2">
    <citation type="submission" date="2025-09" db="UniProtKB">
        <authorList>
            <consortium name="Ensembl"/>
        </authorList>
    </citation>
    <scope>IDENTIFICATION</scope>
    <source>
        <strain evidence="12">Glennie</strain>
    </source>
</reference>
<dbReference type="Proteomes" id="UP000002279">
    <property type="component" value="Unplaced"/>
</dbReference>
<comment type="subcellular location">
    <subcellularLocation>
        <location evidence="1">Cytoplasm</location>
    </subcellularLocation>
</comment>
<feature type="region of interest" description="Disordered" evidence="10">
    <location>
        <begin position="1"/>
        <end position="41"/>
    </location>
</feature>
<dbReference type="GO" id="GO:0019005">
    <property type="term" value="C:SCF ubiquitin ligase complex"/>
    <property type="evidence" value="ECO:0000318"/>
    <property type="project" value="GO_Central"/>
</dbReference>
<dbReference type="InterPro" id="IPR001810">
    <property type="entry name" value="F-box_dom"/>
</dbReference>
<dbReference type="FunCoup" id="F6TTE8">
    <property type="interactions" value="182"/>
</dbReference>
<dbReference type="InParanoid" id="F6TTE8"/>
<evidence type="ECO:0000256" key="3">
    <source>
        <dbReference type="ARBA" id="ARBA00022490"/>
    </source>
</evidence>
<dbReference type="OrthoDB" id="27842at2759"/>
<dbReference type="Gene3D" id="3.80.10.10">
    <property type="entry name" value="Ribonuclease Inhibitor"/>
    <property type="match status" value="1"/>
</dbReference>
<dbReference type="SUPFAM" id="SSF52047">
    <property type="entry name" value="RNI-like"/>
    <property type="match status" value="1"/>
</dbReference>
<gene>
    <name evidence="12" type="primary">FBXL15</name>
</gene>
<dbReference type="AlphaFoldDB" id="F6TTE8"/>
<dbReference type="GO" id="GO:0031146">
    <property type="term" value="P:SCF-dependent proteasomal ubiquitin-dependent protein catabolic process"/>
    <property type="evidence" value="ECO:0000318"/>
    <property type="project" value="GO_Central"/>
</dbReference>
<dbReference type="GO" id="GO:0030513">
    <property type="term" value="P:positive regulation of BMP signaling pathway"/>
    <property type="evidence" value="ECO:0007669"/>
    <property type="project" value="Ensembl"/>
</dbReference>
<proteinExistence type="inferred from homology"/>
<dbReference type="GeneID" id="100080404"/>
<feature type="domain" description="F-box" evidence="11">
    <location>
        <begin position="43"/>
        <end position="80"/>
    </location>
</feature>
<keyword evidence="6" id="KW-0833">Ubl conjugation pathway</keyword>
<dbReference type="GO" id="GO:0005737">
    <property type="term" value="C:cytoplasm"/>
    <property type="evidence" value="ECO:0007669"/>
    <property type="project" value="UniProtKB-SubCell"/>
</dbReference>
<dbReference type="GO" id="GO:0016567">
    <property type="term" value="P:protein ubiquitination"/>
    <property type="evidence" value="ECO:0007669"/>
    <property type="project" value="Ensembl"/>
</dbReference>
<dbReference type="Pfam" id="PF00646">
    <property type="entry name" value="F-box"/>
    <property type="match status" value="1"/>
</dbReference>
<dbReference type="GO" id="GO:0000086">
    <property type="term" value="P:G2/M transition of mitotic cell cycle"/>
    <property type="evidence" value="ECO:0007669"/>
    <property type="project" value="Ensembl"/>
</dbReference>
<dbReference type="SMART" id="SM00367">
    <property type="entry name" value="LRR_CC"/>
    <property type="match status" value="6"/>
</dbReference>
<dbReference type="OMA" id="CHRITER"/>
<keyword evidence="4" id="KW-0433">Leucine-rich repeat</keyword>
<comment type="similarity">
    <text evidence="7">Belongs to the FBXL15 family.</text>
</comment>
<dbReference type="PANTHER" id="PTHR13318">
    <property type="entry name" value="PARTNER OF PAIRED, ISOFORM B-RELATED"/>
    <property type="match status" value="1"/>
</dbReference>
<dbReference type="CTD" id="79176"/>
<accession>F6TTE8</accession>
<evidence type="ECO:0000256" key="7">
    <source>
        <dbReference type="ARBA" id="ARBA00038495"/>
    </source>
</evidence>
<organism evidence="12 13">
    <name type="scientific">Ornithorhynchus anatinus</name>
    <name type="common">Duckbill platypus</name>
    <dbReference type="NCBI Taxonomy" id="9258"/>
    <lineage>
        <taxon>Eukaryota</taxon>
        <taxon>Metazoa</taxon>
        <taxon>Chordata</taxon>
        <taxon>Craniata</taxon>
        <taxon>Vertebrata</taxon>
        <taxon>Euteleostomi</taxon>
        <taxon>Mammalia</taxon>
        <taxon>Monotremata</taxon>
        <taxon>Ornithorhynchidae</taxon>
        <taxon>Ornithorhynchus</taxon>
    </lineage>
</organism>
<evidence type="ECO:0000256" key="5">
    <source>
        <dbReference type="ARBA" id="ARBA00022737"/>
    </source>
</evidence>
<dbReference type="SUPFAM" id="SSF81383">
    <property type="entry name" value="F-box domain"/>
    <property type="match status" value="1"/>
</dbReference>
<evidence type="ECO:0000313" key="12">
    <source>
        <dbReference type="Ensembl" id="ENSOANP00000003152.2"/>
    </source>
</evidence>
<evidence type="ECO:0000313" key="13">
    <source>
        <dbReference type="Proteomes" id="UP000002279"/>
    </source>
</evidence>
<dbReference type="InterPro" id="IPR006553">
    <property type="entry name" value="Leu-rich_rpt_Cys-con_subtyp"/>
</dbReference>
<dbReference type="GeneTree" id="ENSGT00940000160250"/>
<dbReference type="RefSeq" id="XP_028936083.1">
    <property type="nucleotide sequence ID" value="XM_029080250.1"/>
</dbReference>
<comment type="subunit">
    <text evidence="9">Part of the SCF (SKP1-CUL1-F-box) E3 ubiquitin-protein ligase complex SCF(FBXL15) composed of CUL1, SKP1, RBX1 and FBXL15.</text>
</comment>
<dbReference type="Bgee" id="ENSOANG00000001987">
    <property type="expression patterns" value="Expressed in cerebellum and 7 other cell types or tissues"/>
</dbReference>
<evidence type="ECO:0000256" key="4">
    <source>
        <dbReference type="ARBA" id="ARBA00022614"/>
    </source>
</evidence>
<keyword evidence="5" id="KW-0677">Repeat</keyword>
<evidence type="ECO:0000256" key="10">
    <source>
        <dbReference type="SAM" id="MobiDB-lite"/>
    </source>
</evidence>
<dbReference type="FunFam" id="3.80.10.10:FF:000113">
    <property type="entry name" value="F-box/LRR-repeat protein 15 isoform X1"/>
    <property type="match status" value="1"/>
</dbReference>
<dbReference type="HOGENOM" id="CLU_065717_2_0_1"/>
<dbReference type="CDD" id="cd22126">
    <property type="entry name" value="F-box_FBXL15"/>
    <property type="match status" value="1"/>
</dbReference>
<dbReference type="KEGG" id="oaa:100080404"/>
<evidence type="ECO:0000256" key="9">
    <source>
        <dbReference type="ARBA" id="ARBA00044032"/>
    </source>
</evidence>
<dbReference type="STRING" id="9258.ENSOANP00000003152"/>
<name>F6TTE8_ORNAN</name>
<sequence length="323" mass="35644">MERGGGERPPGPARYGEGRAGPGLPPPPGPAEHPSSGPHRGQLLDLPWEDVLLPHVLSRLPLRQLLGLQRVSKPFQALVQLHLANLRRFDSAQVGPHVPKIAFRQLLRDTEVLQHLALESCRDWLTDQDLLPVIGQNHHLQHIGLGGCGQLSRQTLVAISLSCPRLRHLSLAHCEWVDGLALRSLADHCRALEALDLTACRQLKDEAICYLARRGSRLRSLSLAVNTNVGDASVEEVAKSCPRLEHLDLTGCLRVKSEAIRTLAEYCPQLRSLRVRHCHDVAESILSGLRKRGVDVDVEPPLQRALVLLQDVVGIPPFINLQI</sequence>
<comment type="pathway">
    <text evidence="2">Protein modification; protein ubiquitination.</text>
</comment>
<reference evidence="12" key="1">
    <citation type="submission" date="2025-08" db="UniProtKB">
        <authorList>
            <consortium name="Ensembl"/>
        </authorList>
    </citation>
    <scope>IDENTIFICATION</scope>
    <source>
        <strain evidence="12">Glennie</strain>
    </source>
</reference>
<protein>
    <recommendedName>
        <fullName evidence="8">F-box/LRR-repeat protein 15</fullName>
    </recommendedName>
</protein>
<dbReference type="InterPro" id="IPR032675">
    <property type="entry name" value="LRR_dom_sf"/>
</dbReference>
<dbReference type="InterPro" id="IPR036047">
    <property type="entry name" value="F-box-like_dom_sf"/>
</dbReference>
<evidence type="ECO:0000256" key="6">
    <source>
        <dbReference type="ARBA" id="ARBA00022786"/>
    </source>
</evidence>
<dbReference type="PANTHER" id="PTHR13318:SF179">
    <property type="entry name" value="F-BOX_LRR-REPEAT PROTEIN 15"/>
    <property type="match status" value="1"/>
</dbReference>
<keyword evidence="13" id="KW-1185">Reference proteome</keyword>
<evidence type="ECO:0000256" key="8">
    <source>
        <dbReference type="ARBA" id="ARBA00040698"/>
    </source>
</evidence>
<dbReference type="eggNOG" id="KOG1947">
    <property type="taxonomic scope" value="Eukaryota"/>
</dbReference>
<evidence type="ECO:0000256" key="2">
    <source>
        <dbReference type="ARBA" id="ARBA00004906"/>
    </source>
</evidence>
<keyword evidence="3" id="KW-0963">Cytoplasm</keyword>